<feature type="domain" description="Exonuclease" evidence="4">
    <location>
        <begin position="8"/>
        <end position="185"/>
    </location>
</feature>
<keyword evidence="2" id="KW-0378">Hydrolase</keyword>
<sequence>MSRLAADAVVVVDVEATCWRGPPPPGERPEIVEIGVCVLDARARALGETASILVRPERSRVSAFCTELTGLTPEAVAGGMSFAEACTRLRRAWAAKRRVWASWGDYDRLQFQRQCAEAGVAYPFGPSHLNVKALAALAWGWDAPCGLGEALERLGMRFEGRPHRGIDDARNVARVLARILWGIGV</sequence>
<dbReference type="GO" id="GO:0003676">
    <property type="term" value="F:nucleic acid binding"/>
    <property type="evidence" value="ECO:0007669"/>
    <property type="project" value="InterPro"/>
</dbReference>
<organism evidence="5 6">
    <name type="scientific">Inmirania thermothiophila</name>
    <dbReference type="NCBI Taxonomy" id="1750597"/>
    <lineage>
        <taxon>Bacteria</taxon>
        <taxon>Pseudomonadati</taxon>
        <taxon>Pseudomonadota</taxon>
        <taxon>Gammaproteobacteria</taxon>
        <taxon>Chromatiales</taxon>
        <taxon>Ectothiorhodospiraceae</taxon>
        <taxon>Inmirania</taxon>
    </lineage>
</organism>
<dbReference type="CDD" id="cd06133">
    <property type="entry name" value="ERI-1_3'hExo_like"/>
    <property type="match status" value="1"/>
</dbReference>
<evidence type="ECO:0000259" key="4">
    <source>
        <dbReference type="SMART" id="SM00479"/>
    </source>
</evidence>
<dbReference type="InterPro" id="IPR047201">
    <property type="entry name" value="ERI-1_3'hExo-like"/>
</dbReference>
<evidence type="ECO:0000256" key="1">
    <source>
        <dbReference type="ARBA" id="ARBA00022722"/>
    </source>
</evidence>
<dbReference type="InterPro" id="IPR051274">
    <property type="entry name" value="3-5_Exoribonuclease"/>
</dbReference>
<comment type="caution">
    <text evidence="5">The sequence shown here is derived from an EMBL/GenBank/DDBJ whole genome shotgun (WGS) entry which is preliminary data.</text>
</comment>
<dbReference type="PANTHER" id="PTHR23044:SF61">
    <property type="entry name" value="3'-5' EXORIBONUCLEASE 1-RELATED"/>
    <property type="match status" value="1"/>
</dbReference>
<dbReference type="Proteomes" id="UP000276634">
    <property type="component" value="Unassembled WGS sequence"/>
</dbReference>
<dbReference type="EMBL" id="RJVI01000003">
    <property type="protein sequence ID" value="ROR29789.1"/>
    <property type="molecule type" value="Genomic_DNA"/>
</dbReference>
<evidence type="ECO:0000313" key="5">
    <source>
        <dbReference type="EMBL" id="ROR29789.1"/>
    </source>
</evidence>
<dbReference type="InterPro" id="IPR013520">
    <property type="entry name" value="Ribonucl_H"/>
</dbReference>
<dbReference type="GO" id="GO:0006259">
    <property type="term" value="P:DNA metabolic process"/>
    <property type="evidence" value="ECO:0007669"/>
    <property type="project" value="UniProtKB-ARBA"/>
</dbReference>
<proteinExistence type="predicted"/>
<keyword evidence="1" id="KW-0540">Nuclease</keyword>
<name>A0A3N1XT31_9GAMM</name>
<evidence type="ECO:0000313" key="6">
    <source>
        <dbReference type="Proteomes" id="UP000276634"/>
    </source>
</evidence>
<evidence type="ECO:0000256" key="2">
    <source>
        <dbReference type="ARBA" id="ARBA00022801"/>
    </source>
</evidence>
<dbReference type="OrthoDB" id="4563729at2"/>
<keyword evidence="3 5" id="KW-0269">Exonuclease</keyword>
<dbReference type="InterPro" id="IPR036397">
    <property type="entry name" value="RNaseH_sf"/>
</dbReference>
<reference evidence="5 6" key="1">
    <citation type="submission" date="2018-11" db="EMBL/GenBank/DDBJ databases">
        <title>Genomic Encyclopedia of Type Strains, Phase IV (KMG-IV): sequencing the most valuable type-strain genomes for metagenomic binning, comparative biology and taxonomic classification.</title>
        <authorList>
            <person name="Goeker M."/>
        </authorList>
    </citation>
    <scope>NUCLEOTIDE SEQUENCE [LARGE SCALE GENOMIC DNA]</scope>
    <source>
        <strain evidence="5 6">DSM 100275</strain>
    </source>
</reference>
<keyword evidence="6" id="KW-1185">Reference proteome</keyword>
<dbReference type="SMART" id="SM00479">
    <property type="entry name" value="EXOIII"/>
    <property type="match status" value="1"/>
</dbReference>
<evidence type="ECO:0000256" key="3">
    <source>
        <dbReference type="ARBA" id="ARBA00022839"/>
    </source>
</evidence>
<dbReference type="RefSeq" id="WP_123402176.1">
    <property type="nucleotide sequence ID" value="NZ_RJVI01000003.1"/>
</dbReference>
<dbReference type="AlphaFoldDB" id="A0A3N1XT31"/>
<accession>A0A3N1XT31</accession>
<dbReference type="Pfam" id="PF00929">
    <property type="entry name" value="RNase_T"/>
    <property type="match status" value="1"/>
</dbReference>
<dbReference type="GO" id="GO:0000175">
    <property type="term" value="F:3'-5'-RNA exonuclease activity"/>
    <property type="evidence" value="ECO:0007669"/>
    <property type="project" value="InterPro"/>
</dbReference>
<dbReference type="PANTHER" id="PTHR23044">
    <property type="entry name" value="3'-5' EXONUCLEASE ERI1-RELATED"/>
    <property type="match status" value="1"/>
</dbReference>
<gene>
    <name evidence="5" type="ORF">EDC57_2466</name>
</gene>
<dbReference type="Gene3D" id="3.30.420.10">
    <property type="entry name" value="Ribonuclease H-like superfamily/Ribonuclease H"/>
    <property type="match status" value="1"/>
</dbReference>
<dbReference type="SUPFAM" id="SSF53098">
    <property type="entry name" value="Ribonuclease H-like"/>
    <property type="match status" value="1"/>
</dbReference>
<protein>
    <submittedName>
        <fullName evidence="5">Inhibitor of KinA sporulation pathway (Predicted exonuclease)</fullName>
    </submittedName>
</protein>
<dbReference type="InterPro" id="IPR012337">
    <property type="entry name" value="RNaseH-like_sf"/>
</dbReference>